<dbReference type="InterPro" id="IPR036259">
    <property type="entry name" value="MFS_trans_sf"/>
</dbReference>
<comment type="caution">
    <text evidence="7">The sequence shown here is derived from an EMBL/GenBank/DDBJ whole genome shotgun (WGS) entry which is preliminary data.</text>
</comment>
<keyword evidence="4 5" id="KW-0472">Membrane</keyword>
<dbReference type="CDD" id="cd06174">
    <property type="entry name" value="MFS"/>
    <property type="match status" value="1"/>
</dbReference>
<protein>
    <submittedName>
        <fullName evidence="7">MFS transporter</fullName>
    </submittedName>
</protein>
<dbReference type="EMBL" id="QLMJ01000020">
    <property type="protein sequence ID" value="RAK28417.1"/>
    <property type="molecule type" value="Genomic_DNA"/>
</dbReference>
<keyword evidence="8" id="KW-1185">Reference proteome</keyword>
<dbReference type="OrthoDB" id="7584869at2"/>
<dbReference type="InterPro" id="IPR020846">
    <property type="entry name" value="MFS_dom"/>
</dbReference>
<feature type="transmembrane region" description="Helical" evidence="5">
    <location>
        <begin position="228"/>
        <end position="245"/>
    </location>
</feature>
<reference evidence="7 8" key="1">
    <citation type="submission" date="2018-06" db="EMBL/GenBank/DDBJ databases">
        <title>Genomic Encyclopedia of Type Strains, Phase III (KMG-III): the genomes of soil and plant-associated and newly described type strains.</title>
        <authorList>
            <person name="Whitman W."/>
        </authorList>
    </citation>
    <scope>NUCLEOTIDE SEQUENCE [LARGE SCALE GENOMIC DNA]</scope>
    <source>
        <strain evidence="7 8">CGMCC 4.7090</strain>
    </source>
</reference>
<feature type="domain" description="Major facilitator superfamily (MFS) profile" evidence="6">
    <location>
        <begin position="227"/>
        <end position="412"/>
    </location>
</feature>
<feature type="transmembrane region" description="Helical" evidence="5">
    <location>
        <begin position="390"/>
        <end position="408"/>
    </location>
</feature>
<dbReference type="PROSITE" id="PS50850">
    <property type="entry name" value="MFS"/>
    <property type="match status" value="1"/>
</dbReference>
<evidence type="ECO:0000313" key="8">
    <source>
        <dbReference type="Proteomes" id="UP000249341"/>
    </source>
</evidence>
<gene>
    <name evidence="7" type="ORF">B0I29_120185</name>
</gene>
<dbReference type="PANTHER" id="PTHR23528:SF1">
    <property type="entry name" value="MAJOR FACILITATOR SUPERFAMILY (MFS) PROFILE DOMAIN-CONTAINING PROTEIN"/>
    <property type="match status" value="1"/>
</dbReference>
<dbReference type="AlphaFoldDB" id="A0A327Z6H2"/>
<dbReference type="Proteomes" id="UP000249341">
    <property type="component" value="Unassembled WGS sequence"/>
</dbReference>
<dbReference type="PANTHER" id="PTHR23528">
    <property type="match status" value="1"/>
</dbReference>
<feature type="transmembrane region" description="Helical" evidence="5">
    <location>
        <begin position="177"/>
        <end position="197"/>
    </location>
</feature>
<dbReference type="Pfam" id="PF13347">
    <property type="entry name" value="MFS_2"/>
    <property type="match status" value="1"/>
</dbReference>
<evidence type="ECO:0000256" key="3">
    <source>
        <dbReference type="ARBA" id="ARBA00022989"/>
    </source>
</evidence>
<accession>A0A327Z6H2</accession>
<evidence type="ECO:0000256" key="5">
    <source>
        <dbReference type="SAM" id="Phobius"/>
    </source>
</evidence>
<comment type="subcellular location">
    <subcellularLocation>
        <location evidence="1">Cell membrane</location>
        <topology evidence="1">Multi-pass membrane protein</topology>
    </subcellularLocation>
</comment>
<feature type="transmembrane region" description="Helical" evidence="5">
    <location>
        <begin position="89"/>
        <end position="106"/>
    </location>
</feature>
<feature type="transmembrane region" description="Helical" evidence="5">
    <location>
        <begin position="149"/>
        <end position="171"/>
    </location>
</feature>
<dbReference type="GO" id="GO:0022857">
    <property type="term" value="F:transmembrane transporter activity"/>
    <property type="evidence" value="ECO:0007669"/>
    <property type="project" value="InterPro"/>
</dbReference>
<feature type="transmembrane region" description="Helical" evidence="5">
    <location>
        <begin position="112"/>
        <end position="137"/>
    </location>
</feature>
<feature type="transmembrane region" description="Helical" evidence="5">
    <location>
        <begin position="361"/>
        <end position="384"/>
    </location>
</feature>
<feature type="transmembrane region" description="Helical" evidence="5">
    <location>
        <begin position="55"/>
        <end position="77"/>
    </location>
</feature>
<evidence type="ECO:0000256" key="2">
    <source>
        <dbReference type="ARBA" id="ARBA00022692"/>
    </source>
</evidence>
<name>A0A327Z6H2_9ACTN</name>
<keyword evidence="3 5" id="KW-1133">Transmembrane helix</keyword>
<organism evidence="7 8">
    <name type="scientific">Actinoplanes lutulentus</name>
    <dbReference type="NCBI Taxonomy" id="1287878"/>
    <lineage>
        <taxon>Bacteria</taxon>
        <taxon>Bacillati</taxon>
        <taxon>Actinomycetota</taxon>
        <taxon>Actinomycetes</taxon>
        <taxon>Micromonosporales</taxon>
        <taxon>Micromonosporaceae</taxon>
        <taxon>Actinoplanes</taxon>
    </lineage>
</organism>
<feature type="transmembrane region" description="Helical" evidence="5">
    <location>
        <begin position="322"/>
        <end position="340"/>
    </location>
</feature>
<dbReference type="GO" id="GO:0005886">
    <property type="term" value="C:plasma membrane"/>
    <property type="evidence" value="ECO:0007669"/>
    <property type="project" value="UniProtKB-SubCell"/>
</dbReference>
<evidence type="ECO:0000259" key="6">
    <source>
        <dbReference type="PROSITE" id="PS50850"/>
    </source>
</evidence>
<proteinExistence type="predicted"/>
<dbReference type="SUPFAM" id="SSF103473">
    <property type="entry name" value="MFS general substrate transporter"/>
    <property type="match status" value="1"/>
</dbReference>
<keyword evidence="2 5" id="KW-0812">Transmembrane</keyword>
<feature type="transmembrane region" description="Helical" evidence="5">
    <location>
        <begin position="265"/>
        <end position="287"/>
    </location>
</feature>
<feature type="transmembrane region" description="Helical" evidence="5">
    <location>
        <begin position="299"/>
        <end position="316"/>
    </location>
</feature>
<evidence type="ECO:0000313" key="7">
    <source>
        <dbReference type="EMBL" id="RAK28417.1"/>
    </source>
</evidence>
<dbReference type="Gene3D" id="1.20.1250.20">
    <property type="entry name" value="MFS general substrate transporter like domains"/>
    <property type="match status" value="1"/>
</dbReference>
<dbReference type="RefSeq" id="WP_111653478.1">
    <property type="nucleotide sequence ID" value="NZ_JACHWI010000002.1"/>
</dbReference>
<evidence type="ECO:0000256" key="4">
    <source>
        <dbReference type="ARBA" id="ARBA00023136"/>
    </source>
</evidence>
<evidence type="ECO:0000256" key="1">
    <source>
        <dbReference type="ARBA" id="ARBA00004651"/>
    </source>
</evidence>
<sequence length="412" mass="42532">MSLPPAQTDAPATTRRLAAALLIGTLGWNIPFSAATQVLLPATIADLAPADKLHLFAVLTATGAVVGLLANIAFGACSDLTRSRWGARTPWVVGGGIGTAAMMLAAPHAGRILTLTLCWCLAITALNATVAALTAVVPDRVPAGRRAGISAVVGLAILLGNAIGVLLGAPFVERHSAGFAVLAAIAVLFPLAAVLIAPDQPNLDVPRPDRTAATFLRSLAPPRRMPDFYWALWGRLLLVLGYFMIQTFQLYLLTDYVGLTESRAAGVLAINSVLFLAAAIAGTLAAGPWSDRIRRRKPFVIAASLIAVAAGIAPLLSPTIAGMTAFAVIGGLAFGSYYSVDTALMTEVLPSAHSRAKDLGFLNIANSGGQVLAPVASTAMVALGFGFTPLFLASMLACALGAVLIMPIRTVR</sequence>